<dbReference type="RefSeq" id="XP_041290408.1">
    <property type="nucleotide sequence ID" value="XM_041441808.1"/>
</dbReference>
<dbReference type="EMBL" id="JABBWM010000045">
    <property type="protein sequence ID" value="KAG2103104.1"/>
    <property type="molecule type" value="Genomic_DNA"/>
</dbReference>
<dbReference type="GeneID" id="64704067"/>
<dbReference type="OrthoDB" id="2676032at2759"/>
<sequence>MAKGCATSFCAIKSVRAMCPHHMCKAHCVISGGCSTHGFPSAQSESAPPVSATCLTSTESDVLNDFLLDTDPAGGPDPLSHLPVPAIGLDGTAHEALAAEAPPSVSQPPLPLLGSAATKILASHPSSSQSAHQTLDPCLSTQLNDTWLTMHTEHEILKTEHQRRMEMKRTHEQCLKGRFIVNYWDESNADPISVTGYEKSTVCSLSDHHDLLRALSPNLGDVEYYDTKLRRWILDNWDRPLVGSWAIHSTF</sequence>
<protein>
    <submittedName>
        <fullName evidence="1">Uncharacterized protein</fullName>
    </submittedName>
</protein>
<evidence type="ECO:0000313" key="2">
    <source>
        <dbReference type="Proteomes" id="UP000823399"/>
    </source>
</evidence>
<gene>
    <name evidence="1" type="ORF">F5147DRAFT_776095</name>
</gene>
<accession>A0A9P7JRF7</accession>
<evidence type="ECO:0000313" key="1">
    <source>
        <dbReference type="EMBL" id="KAG2103104.1"/>
    </source>
</evidence>
<comment type="caution">
    <text evidence="1">The sequence shown here is derived from an EMBL/GenBank/DDBJ whole genome shotgun (WGS) entry which is preliminary data.</text>
</comment>
<dbReference type="AlphaFoldDB" id="A0A9P7JRF7"/>
<dbReference type="Proteomes" id="UP000823399">
    <property type="component" value="Unassembled WGS sequence"/>
</dbReference>
<keyword evidence="2" id="KW-1185">Reference proteome</keyword>
<organism evidence="1 2">
    <name type="scientific">Suillus discolor</name>
    <dbReference type="NCBI Taxonomy" id="1912936"/>
    <lineage>
        <taxon>Eukaryota</taxon>
        <taxon>Fungi</taxon>
        <taxon>Dikarya</taxon>
        <taxon>Basidiomycota</taxon>
        <taxon>Agaricomycotina</taxon>
        <taxon>Agaricomycetes</taxon>
        <taxon>Agaricomycetidae</taxon>
        <taxon>Boletales</taxon>
        <taxon>Suillineae</taxon>
        <taxon>Suillaceae</taxon>
        <taxon>Suillus</taxon>
    </lineage>
</organism>
<reference evidence="1" key="1">
    <citation type="journal article" date="2020" name="New Phytol.">
        <title>Comparative genomics reveals dynamic genome evolution in host specialist ectomycorrhizal fungi.</title>
        <authorList>
            <person name="Lofgren L.A."/>
            <person name="Nguyen N.H."/>
            <person name="Vilgalys R."/>
            <person name="Ruytinx J."/>
            <person name="Liao H.L."/>
            <person name="Branco S."/>
            <person name="Kuo A."/>
            <person name="LaButti K."/>
            <person name="Lipzen A."/>
            <person name="Andreopoulos W."/>
            <person name="Pangilinan J."/>
            <person name="Riley R."/>
            <person name="Hundley H."/>
            <person name="Na H."/>
            <person name="Barry K."/>
            <person name="Grigoriev I.V."/>
            <person name="Stajich J.E."/>
            <person name="Kennedy P.G."/>
        </authorList>
    </citation>
    <scope>NUCLEOTIDE SEQUENCE</scope>
    <source>
        <strain evidence="1">FC423</strain>
    </source>
</reference>
<proteinExistence type="predicted"/>
<name>A0A9P7JRF7_9AGAM</name>